<name>A0A0F9EHN5_9ZZZZ</name>
<dbReference type="AlphaFoldDB" id="A0A0F9EHN5"/>
<comment type="caution">
    <text evidence="1">The sequence shown here is derived from an EMBL/GenBank/DDBJ whole genome shotgun (WGS) entry which is preliminary data.</text>
</comment>
<evidence type="ECO:0000313" key="1">
    <source>
        <dbReference type="EMBL" id="KKL73618.1"/>
    </source>
</evidence>
<proteinExistence type="predicted"/>
<organism evidence="1">
    <name type="scientific">marine sediment metagenome</name>
    <dbReference type="NCBI Taxonomy" id="412755"/>
    <lineage>
        <taxon>unclassified sequences</taxon>
        <taxon>metagenomes</taxon>
        <taxon>ecological metagenomes</taxon>
    </lineage>
</organism>
<accession>A0A0F9EHN5</accession>
<protein>
    <submittedName>
        <fullName evidence="1">Uncharacterized protein</fullName>
    </submittedName>
</protein>
<dbReference type="EMBL" id="LAZR01024904">
    <property type="protein sequence ID" value="KKL73618.1"/>
    <property type="molecule type" value="Genomic_DNA"/>
</dbReference>
<gene>
    <name evidence="1" type="ORF">LCGC14_2073120</name>
</gene>
<reference evidence="1" key="1">
    <citation type="journal article" date="2015" name="Nature">
        <title>Complex archaea that bridge the gap between prokaryotes and eukaryotes.</title>
        <authorList>
            <person name="Spang A."/>
            <person name="Saw J.H."/>
            <person name="Jorgensen S.L."/>
            <person name="Zaremba-Niedzwiedzka K."/>
            <person name="Martijn J."/>
            <person name="Lind A.E."/>
            <person name="van Eijk R."/>
            <person name="Schleper C."/>
            <person name="Guy L."/>
            <person name="Ettema T.J."/>
        </authorList>
    </citation>
    <scope>NUCLEOTIDE SEQUENCE</scope>
</reference>
<sequence>MDERDLESLLLNALLGKPSNDNTIVDVETFFDVGLIDPGAAPRDFSEPYYGVVVTMSDGEVFQLTIRQHSEARPEEDEESE</sequence>